<dbReference type="Gene3D" id="3.90.1510.10">
    <property type="entry name" value="Glycerate kinase, domain 2"/>
    <property type="match status" value="1"/>
</dbReference>
<dbReference type="SUPFAM" id="SSF110738">
    <property type="entry name" value="Glycerate kinase I"/>
    <property type="match status" value="1"/>
</dbReference>
<evidence type="ECO:0000256" key="3">
    <source>
        <dbReference type="ARBA" id="ARBA00022777"/>
    </source>
</evidence>
<organism evidence="5 6">
    <name type="scientific">Companilactobacillus mishanensis</name>
    <dbReference type="NCBI Taxonomy" id="2486008"/>
    <lineage>
        <taxon>Bacteria</taxon>
        <taxon>Bacillati</taxon>
        <taxon>Bacillota</taxon>
        <taxon>Bacilli</taxon>
        <taxon>Lactobacillales</taxon>
        <taxon>Lactobacillaceae</taxon>
        <taxon>Companilactobacillus</taxon>
    </lineage>
</organism>
<dbReference type="Proteomes" id="UP000436655">
    <property type="component" value="Unassembled WGS sequence"/>
</dbReference>
<dbReference type="PIRSF" id="PIRSF006078">
    <property type="entry name" value="GlxK"/>
    <property type="match status" value="1"/>
</dbReference>
<dbReference type="EMBL" id="VDFN01000012">
    <property type="protein sequence ID" value="MQS45912.1"/>
    <property type="molecule type" value="Genomic_DNA"/>
</dbReference>
<dbReference type="InterPro" id="IPR018197">
    <property type="entry name" value="Glycerate_kinase_RE-like"/>
</dbReference>
<dbReference type="RefSeq" id="WP_125704244.1">
    <property type="nucleotide sequence ID" value="NZ_JBHTOO010000004.1"/>
</dbReference>
<reference evidence="5 6" key="1">
    <citation type="journal article" date="2019" name="Syst. Appl. Microbiol.">
        <title>Polyphasic characterization of two novel Lactobacillus spp. isolated from blown salami packages: Description of Lactobacillus halodurans sp. nov. and Lactobacillus salsicarnum sp. nov.</title>
        <authorList>
            <person name="Schuster J.A."/>
            <person name="Klingl A."/>
            <person name="Vogel R.F."/>
            <person name="Ehrmann M.A."/>
        </authorList>
    </citation>
    <scope>NUCLEOTIDE SEQUENCE [LARGE SCALE GENOMIC DNA]</scope>
    <source>
        <strain evidence="5 6">TMW 1.2098</strain>
    </source>
</reference>
<dbReference type="Pfam" id="PF02595">
    <property type="entry name" value="Gly_kinase"/>
    <property type="match status" value="1"/>
</dbReference>
<evidence type="ECO:0000313" key="5">
    <source>
        <dbReference type="EMBL" id="MQS45912.1"/>
    </source>
</evidence>
<keyword evidence="3 4" id="KW-0418">Kinase</keyword>
<evidence type="ECO:0000313" key="6">
    <source>
        <dbReference type="Proteomes" id="UP000436655"/>
    </source>
</evidence>
<evidence type="ECO:0000256" key="2">
    <source>
        <dbReference type="ARBA" id="ARBA00022679"/>
    </source>
</evidence>
<keyword evidence="2 4" id="KW-0808">Transferase</keyword>
<evidence type="ECO:0000256" key="4">
    <source>
        <dbReference type="PIRNR" id="PIRNR006078"/>
    </source>
</evidence>
<gene>
    <name evidence="5" type="ORF">FHL03_10485</name>
</gene>
<proteinExistence type="inferred from homology"/>
<dbReference type="Gene3D" id="3.40.50.10350">
    <property type="entry name" value="Glycerate kinase, domain 1"/>
    <property type="match status" value="1"/>
</dbReference>
<name>A0ABW9P9W3_9LACO</name>
<dbReference type="InterPro" id="IPR004381">
    <property type="entry name" value="Glycerate_kinase"/>
</dbReference>
<comment type="caution">
    <text evidence="5">The sequence shown here is derived from an EMBL/GenBank/DDBJ whole genome shotgun (WGS) entry which is preliminary data.</text>
</comment>
<dbReference type="NCBIfam" id="TIGR00045">
    <property type="entry name" value="glycerate kinase"/>
    <property type="match status" value="1"/>
</dbReference>
<dbReference type="InterPro" id="IPR018193">
    <property type="entry name" value="Glyc_kinase_flavodox-like_fold"/>
</dbReference>
<keyword evidence="6" id="KW-1185">Reference proteome</keyword>
<protein>
    <submittedName>
        <fullName evidence="5">Glycerate kinase</fullName>
    </submittedName>
</protein>
<dbReference type="PANTHER" id="PTHR21599">
    <property type="entry name" value="GLYCERATE KINASE"/>
    <property type="match status" value="1"/>
</dbReference>
<dbReference type="PANTHER" id="PTHR21599:SF0">
    <property type="entry name" value="GLYCERATE KINASE"/>
    <property type="match status" value="1"/>
</dbReference>
<evidence type="ECO:0000256" key="1">
    <source>
        <dbReference type="ARBA" id="ARBA00006284"/>
    </source>
</evidence>
<accession>A0ABW9P9W3</accession>
<comment type="similarity">
    <text evidence="1 4">Belongs to the glycerate kinase type-1 family.</text>
</comment>
<sequence>MKIVLAPDSYKNSLTAKQVAESMQKGLEKVLPEAEYVQVPMADGGEGTVQSLVDAKKGQILTETVTDPLGKETQAHYGLIDDGKVAVIEMAEASGIQYINKTTANPYITTTYGTGELIKAAIAHGARTIIIGLGGSATNDGGAGMAQALGAQLLDKDQQQLLYGGEDLINLDRIDTSKMLPELAETKIVIASDVTSPLTGVFGASYVFGKQKGADEHMIKVLDRALTHYSEVIKRDLGRDVAKIEGAGAAGGLGAGLLAFTNATIHSGVEIVVEYTELKEKLKGADYVFTGEGQIDFQTKFGKTPFGVAQATKSVDPKIKVIGIAGSVGDKISELYPTGIDAIFSCVPGVEDLNTAIADTDKNLQQVCENIGRLIR</sequence>
<dbReference type="GO" id="GO:0016301">
    <property type="term" value="F:kinase activity"/>
    <property type="evidence" value="ECO:0007669"/>
    <property type="project" value="UniProtKB-KW"/>
</dbReference>
<dbReference type="InterPro" id="IPR036129">
    <property type="entry name" value="Glycerate_kinase_sf"/>
</dbReference>